<evidence type="ECO:0008006" key="4">
    <source>
        <dbReference type="Google" id="ProtNLM"/>
    </source>
</evidence>
<name>A0A1D3D568_9EIME</name>
<keyword evidence="1" id="KW-0732">Signal</keyword>
<dbReference type="VEuPathDB" id="ToxoDB:cyc_05755"/>
<feature type="signal peptide" evidence="1">
    <location>
        <begin position="1"/>
        <end position="25"/>
    </location>
</feature>
<evidence type="ECO:0000313" key="3">
    <source>
        <dbReference type="Proteomes" id="UP000095192"/>
    </source>
</evidence>
<organism evidence="2 3">
    <name type="scientific">Cyclospora cayetanensis</name>
    <dbReference type="NCBI Taxonomy" id="88456"/>
    <lineage>
        <taxon>Eukaryota</taxon>
        <taxon>Sar</taxon>
        <taxon>Alveolata</taxon>
        <taxon>Apicomplexa</taxon>
        <taxon>Conoidasida</taxon>
        <taxon>Coccidia</taxon>
        <taxon>Eucoccidiorida</taxon>
        <taxon>Eimeriorina</taxon>
        <taxon>Eimeriidae</taxon>
        <taxon>Cyclospora</taxon>
    </lineage>
</organism>
<sequence>MVVFLLLPMVVFLLLLMGCLLPVEGSGVSGIASRGEEAVRWKQPICWRAKGVAQQLRIRIMNQPPPEAALAAAYPPRHIVDIPSAAAAVEGRFGGCCACWRALLQCIRFAAVGRWGPPTSSAVATLQQGPP</sequence>
<reference evidence="2 3" key="1">
    <citation type="journal article" date="2016" name="BMC Genomics">
        <title>Comparative genomics reveals Cyclospora cayetanensis possesses coccidia-like metabolism and invasion components but unique surface antigens.</title>
        <authorList>
            <person name="Liu S."/>
            <person name="Wang L."/>
            <person name="Zheng H."/>
            <person name="Xu Z."/>
            <person name="Roellig D.M."/>
            <person name="Li N."/>
            <person name="Frace M.A."/>
            <person name="Tang K."/>
            <person name="Arrowood M.J."/>
            <person name="Moss D.M."/>
            <person name="Zhang L."/>
            <person name="Feng Y."/>
            <person name="Xiao L."/>
        </authorList>
    </citation>
    <scope>NUCLEOTIDE SEQUENCE [LARGE SCALE GENOMIC DNA]</scope>
    <source>
        <strain evidence="2 3">CHN_HEN01</strain>
    </source>
</reference>
<protein>
    <recommendedName>
        <fullName evidence="4">Secreted protein</fullName>
    </recommendedName>
</protein>
<comment type="caution">
    <text evidence="2">The sequence shown here is derived from an EMBL/GenBank/DDBJ whole genome shotgun (WGS) entry which is preliminary data.</text>
</comment>
<dbReference type="EMBL" id="JROU02000676">
    <property type="protein sequence ID" value="OEH78590.1"/>
    <property type="molecule type" value="Genomic_DNA"/>
</dbReference>
<proteinExistence type="predicted"/>
<gene>
    <name evidence="2" type="ORF">cyc_05755</name>
</gene>
<accession>A0A1D3D568</accession>
<dbReference type="Proteomes" id="UP000095192">
    <property type="component" value="Unassembled WGS sequence"/>
</dbReference>
<feature type="chain" id="PRO_5008914159" description="Secreted protein" evidence="1">
    <location>
        <begin position="26"/>
        <end position="131"/>
    </location>
</feature>
<dbReference type="InParanoid" id="A0A1D3D568"/>
<keyword evidence="3" id="KW-1185">Reference proteome</keyword>
<evidence type="ECO:0000256" key="1">
    <source>
        <dbReference type="SAM" id="SignalP"/>
    </source>
</evidence>
<dbReference type="AlphaFoldDB" id="A0A1D3D568"/>
<evidence type="ECO:0000313" key="2">
    <source>
        <dbReference type="EMBL" id="OEH78590.1"/>
    </source>
</evidence>